<reference evidence="1" key="1">
    <citation type="journal article" date="2014" name="Front. Microbiol.">
        <title>High frequency of phylogenetically diverse reductive dehalogenase-homologous genes in deep subseafloor sedimentary metagenomes.</title>
        <authorList>
            <person name="Kawai M."/>
            <person name="Futagami T."/>
            <person name="Toyoda A."/>
            <person name="Takaki Y."/>
            <person name="Nishi S."/>
            <person name="Hori S."/>
            <person name="Arai W."/>
            <person name="Tsubouchi T."/>
            <person name="Morono Y."/>
            <person name="Uchiyama I."/>
            <person name="Ito T."/>
            <person name="Fujiyama A."/>
            <person name="Inagaki F."/>
            <person name="Takami H."/>
        </authorList>
    </citation>
    <scope>NUCLEOTIDE SEQUENCE</scope>
    <source>
        <strain evidence="1">Expedition CK06-06</strain>
    </source>
</reference>
<proteinExistence type="predicted"/>
<dbReference type="AlphaFoldDB" id="X0VYN6"/>
<sequence length="81" mass="8947">MIGCRTIIIWSQGLKVFVWFENVDWQDVVVQITEGTLLAGCELDMFGRLVPADCKAHSAVAVAVGIVKVAKSRTLAEHEEF</sequence>
<gene>
    <name evidence="1" type="ORF">S01H1_53347</name>
</gene>
<organism evidence="1">
    <name type="scientific">marine sediment metagenome</name>
    <dbReference type="NCBI Taxonomy" id="412755"/>
    <lineage>
        <taxon>unclassified sequences</taxon>
        <taxon>metagenomes</taxon>
        <taxon>ecological metagenomes</taxon>
    </lineage>
</organism>
<protein>
    <submittedName>
        <fullName evidence="1">Uncharacterized protein</fullName>
    </submittedName>
</protein>
<name>X0VYN6_9ZZZZ</name>
<evidence type="ECO:0000313" key="1">
    <source>
        <dbReference type="EMBL" id="GAG23435.1"/>
    </source>
</evidence>
<comment type="caution">
    <text evidence="1">The sequence shown here is derived from an EMBL/GenBank/DDBJ whole genome shotgun (WGS) entry which is preliminary data.</text>
</comment>
<accession>X0VYN6</accession>
<dbReference type="EMBL" id="BARS01034541">
    <property type="protein sequence ID" value="GAG23435.1"/>
    <property type="molecule type" value="Genomic_DNA"/>
</dbReference>